<evidence type="ECO:0000256" key="1">
    <source>
        <dbReference type="SAM" id="SignalP"/>
    </source>
</evidence>
<evidence type="ECO:0000313" key="3">
    <source>
        <dbReference type="Proteomes" id="UP000250831"/>
    </source>
</evidence>
<dbReference type="SUPFAM" id="SSF117074">
    <property type="entry name" value="Hypothetical protein PA1324"/>
    <property type="match status" value="1"/>
</dbReference>
<dbReference type="AlphaFoldDB" id="A0A363NJY4"/>
<evidence type="ECO:0008006" key="4">
    <source>
        <dbReference type="Google" id="ProtNLM"/>
    </source>
</evidence>
<protein>
    <recommendedName>
        <fullName evidence="4">Carboxypeptidase regulatory-like domain-containing protein</fullName>
    </recommendedName>
</protein>
<dbReference type="RefSeq" id="WP_108637109.1">
    <property type="nucleotide sequence ID" value="NZ_QCXX01000013.1"/>
</dbReference>
<accession>A0A363NJY4</accession>
<dbReference type="Proteomes" id="UP000250831">
    <property type="component" value="Unassembled WGS sequence"/>
</dbReference>
<gene>
    <name evidence="2" type="ORF">DCO56_28700</name>
</gene>
<organism evidence="2 3">
    <name type="scientific">Sphingobacterium athyrii</name>
    <dbReference type="NCBI Taxonomy" id="2152717"/>
    <lineage>
        <taxon>Bacteria</taxon>
        <taxon>Pseudomonadati</taxon>
        <taxon>Bacteroidota</taxon>
        <taxon>Sphingobacteriia</taxon>
        <taxon>Sphingobacteriales</taxon>
        <taxon>Sphingobacteriaceae</taxon>
        <taxon>Sphingobacterium</taxon>
    </lineage>
</organism>
<dbReference type="OrthoDB" id="1297652at2"/>
<reference evidence="2 3" key="1">
    <citation type="submission" date="2018-04" db="EMBL/GenBank/DDBJ databases">
        <title>Sphingobacterium sp. M46 Genome.</title>
        <authorList>
            <person name="Cheng J."/>
            <person name="Li Y."/>
        </authorList>
    </citation>
    <scope>NUCLEOTIDE SEQUENCE [LARGE SCALE GENOMIC DNA]</scope>
    <source>
        <strain evidence="2 3">M46</strain>
    </source>
</reference>
<feature type="signal peptide" evidence="1">
    <location>
        <begin position="1"/>
        <end position="19"/>
    </location>
</feature>
<dbReference type="EMBL" id="QCXX01000013">
    <property type="protein sequence ID" value="PUV21094.1"/>
    <property type="molecule type" value="Genomic_DNA"/>
</dbReference>
<dbReference type="InterPro" id="IPR021457">
    <property type="entry name" value="DUF3108"/>
</dbReference>
<name>A0A363NJY4_9SPHI</name>
<keyword evidence="3" id="KW-1185">Reference proteome</keyword>
<evidence type="ECO:0000313" key="2">
    <source>
        <dbReference type="EMBL" id="PUV21094.1"/>
    </source>
</evidence>
<feature type="chain" id="PRO_5016809677" description="Carboxypeptidase regulatory-like domain-containing protein" evidence="1">
    <location>
        <begin position="20"/>
        <end position="430"/>
    </location>
</feature>
<proteinExistence type="predicted"/>
<keyword evidence="1" id="KW-0732">Signal</keyword>
<comment type="caution">
    <text evidence="2">The sequence shown here is derived from an EMBL/GenBank/DDBJ whole genome shotgun (WGS) entry which is preliminary data.</text>
</comment>
<dbReference type="Pfam" id="PF11306">
    <property type="entry name" value="DUF3108"/>
    <property type="match status" value="1"/>
</dbReference>
<sequence length="430" mass="49335">MKSYALVLAAGLLPFVALSQKMVAPGSPDINTKYIKPEKSLYTVYYVKDNNWDKQGSLVYDITSTGNQLTLKNSYTPKDNSWINVRTSVVDPQTLKSISYASDGKKTKLNLSFGETITGNYYSKETKKDKKLSLRPTEPFIDFNWTDLMIGTLPLDVGYKARIPQFYYNDESNTQVEYYTIKEVKSYSYGSPKTGKHDTWLITLLEENTGAIYNYVVDKKDRRLWQREMSMGNGKWEITVNEELDYQPIKNRFDKELAIRQISNGNSVIIGTAYARSSSGKRLGGLVNTAKKQYAPKGTEIMLFPNSAYYEEWLEVNKKIRKQKKVAEVPLDPDFGHAIKRSKVYDDEGHFEFAELMPGNYIIMTSFDFTNSYNYSYVSGYTNYYNYWGYTGSTTNYGTGRSSYTDKATIEKRISIDKDGEKKEVNLKEM</sequence>